<protein>
    <submittedName>
        <fullName evidence="1">Uncharacterized protein</fullName>
    </submittedName>
</protein>
<reference evidence="1 2" key="1">
    <citation type="submission" date="2019-11" db="EMBL/GenBank/DDBJ databases">
        <title>Metabolism of dissolved organic matter in forest soils.</title>
        <authorList>
            <person name="Cyle K.T."/>
            <person name="Wilhelm R.C."/>
            <person name="Martinez C.E."/>
        </authorList>
    </citation>
    <scope>NUCLEOTIDE SEQUENCE [LARGE SCALE GENOMIC DNA]</scope>
    <source>
        <strain evidence="1 2">1N</strain>
    </source>
</reference>
<evidence type="ECO:0000313" key="2">
    <source>
        <dbReference type="Proteomes" id="UP000652198"/>
    </source>
</evidence>
<organism evidence="1 2">
    <name type="scientific">Paraburkholderia solitsugae</name>
    <dbReference type="NCBI Taxonomy" id="2675748"/>
    <lineage>
        <taxon>Bacteria</taxon>
        <taxon>Pseudomonadati</taxon>
        <taxon>Pseudomonadota</taxon>
        <taxon>Betaproteobacteria</taxon>
        <taxon>Burkholderiales</taxon>
        <taxon>Burkholderiaceae</taxon>
        <taxon>Paraburkholderia</taxon>
    </lineage>
</organism>
<dbReference type="RefSeq" id="WP_172310847.1">
    <property type="nucleotide sequence ID" value="NZ_WOEY01000057.1"/>
</dbReference>
<dbReference type="Proteomes" id="UP000652198">
    <property type="component" value="Unassembled WGS sequence"/>
</dbReference>
<gene>
    <name evidence="1" type="ORF">GNZ12_13735</name>
</gene>
<dbReference type="EMBL" id="WOEY01000057">
    <property type="protein sequence ID" value="NPT42354.1"/>
    <property type="molecule type" value="Genomic_DNA"/>
</dbReference>
<keyword evidence="2" id="KW-1185">Reference proteome</keyword>
<comment type="caution">
    <text evidence="1">The sequence shown here is derived from an EMBL/GenBank/DDBJ whole genome shotgun (WGS) entry which is preliminary data.</text>
</comment>
<sequence length="73" mass="8161">MTMDFNHAMLALEEADQQCLYTDQRDIGVWTAAMSRARSVLAQLQAAESDAKLHRDDNGAFDIVRQDGLASFE</sequence>
<proteinExistence type="predicted"/>
<evidence type="ECO:0000313" key="1">
    <source>
        <dbReference type="EMBL" id="NPT42354.1"/>
    </source>
</evidence>
<accession>A0ABX2BN46</accession>
<name>A0ABX2BN46_9BURK</name>